<dbReference type="InterPro" id="IPR010093">
    <property type="entry name" value="SinI_DNA-bd"/>
</dbReference>
<reference evidence="2" key="1">
    <citation type="journal article" date="2020" name="mSystems">
        <title>Genome- and Community-Level Interaction Insights into Carbon Utilization and Element Cycling Functions of Hydrothermarchaeota in Hydrothermal Sediment.</title>
        <authorList>
            <person name="Zhou Z."/>
            <person name="Liu Y."/>
            <person name="Xu W."/>
            <person name="Pan J."/>
            <person name="Luo Z.H."/>
            <person name="Li M."/>
        </authorList>
    </citation>
    <scope>NUCLEOTIDE SEQUENCE [LARGE SCALE GENOMIC DNA]</scope>
    <source>
        <strain evidence="2">SpSt-855</strain>
    </source>
</reference>
<protein>
    <submittedName>
        <fullName evidence="2">DNA-binding protein</fullName>
    </submittedName>
</protein>
<accession>A0A7V5CSQ7</accession>
<dbReference type="InterPro" id="IPR041657">
    <property type="entry name" value="HTH_17"/>
</dbReference>
<dbReference type="AlphaFoldDB" id="A0A7V5CSQ7"/>
<evidence type="ECO:0000259" key="1">
    <source>
        <dbReference type="Pfam" id="PF12728"/>
    </source>
</evidence>
<evidence type="ECO:0000313" key="2">
    <source>
        <dbReference type="EMBL" id="HGY93737.1"/>
    </source>
</evidence>
<dbReference type="GO" id="GO:0003677">
    <property type="term" value="F:DNA binding"/>
    <property type="evidence" value="ECO:0007669"/>
    <property type="project" value="UniProtKB-KW"/>
</dbReference>
<organism evidence="2">
    <name type="scientific">Acidobacterium capsulatum</name>
    <dbReference type="NCBI Taxonomy" id="33075"/>
    <lineage>
        <taxon>Bacteria</taxon>
        <taxon>Pseudomonadati</taxon>
        <taxon>Acidobacteriota</taxon>
        <taxon>Terriglobia</taxon>
        <taxon>Terriglobales</taxon>
        <taxon>Acidobacteriaceae</taxon>
        <taxon>Acidobacterium</taxon>
    </lineage>
</organism>
<sequence length="44" mass="4973">MMNVHPKTLQKLARQGQIPGVHVGKLWRFRASVIEAWISAQMAS</sequence>
<comment type="caution">
    <text evidence="2">The sequence shown here is derived from an EMBL/GenBank/DDBJ whole genome shotgun (WGS) entry which is preliminary data.</text>
</comment>
<name>A0A7V5CSQ7_9BACT</name>
<dbReference type="Pfam" id="PF12728">
    <property type="entry name" value="HTH_17"/>
    <property type="match status" value="1"/>
</dbReference>
<keyword evidence="2" id="KW-0238">DNA-binding</keyword>
<feature type="domain" description="Helix-turn-helix" evidence="1">
    <location>
        <begin position="1"/>
        <end position="41"/>
    </location>
</feature>
<dbReference type="NCBIfam" id="TIGR01764">
    <property type="entry name" value="excise"/>
    <property type="match status" value="1"/>
</dbReference>
<proteinExistence type="predicted"/>
<gene>
    <name evidence="2" type="ORF">ENW50_03475</name>
</gene>
<dbReference type="EMBL" id="DTKL01000019">
    <property type="protein sequence ID" value="HGY93737.1"/>
    <property type="molecule type" value="Genomic_DNA"/>
</dbReference>